<evidence type="ECO:0000256" key="1">
    <source>
        <dbReference type="SAM" id="Phobius"/>
    </source>
</evidence>
<feature type="transmembrane region" description="Helical" evidence="1">
    <location>
        <begin position="159"/>
        <end position="181"/>
    </location>
</feature>
<organism evidence="2 3">
    <name type="scientific">Formosa undariae</name>
    <dbReference type="NCBI Taxonomy" id="1325436"/>
    <lineage>
        <taxon>Bacteria</taxon>
        <taxon>Pseudomonadati</taxon>
        <taxon>Bacteroidota</taxon>
        <taxon>Flavobacteriia</taxon>
        <taxon>Flavobacteriales</taxon>
        <taxon>Flavobacteriaceae</taxon>
        <taxon>Formosa</taxon>
    </lineage>
</organism>
<feature type="transmembrane region" description="Helical" evidence="1">
    <location>
        <begin position="330"/>
        <end position="348"/>
    </location>
</feature>
<proteinExistence type="predicted"/>
<feature type="transmembrane region" description="Helical" evidence="1">
    <location>
        <begin position="267"/>
        <end position="286"/>
    </location>
</feature>
<feature type="transmembrane region" description="Helical" evidence="1">
    <location>
        <begin position="368"/>
        <end position="390"/>
    </location>
</feature>
<keyword evidence="2" id="KW-0808">Transferase</keyword>
<feature type="transmembrane region" description="Helical" evidence="1">
    <location>
        <begin position="397"/>
        <end position="413"/>
    </location>
</feature>
<evidence type="ECO:0000313" key="2">
    <source>
        <dbReference type="EMBL" id="MFB9051531.1"/>
    </source>
</evidence>
<feature type="transmembrane region" description="Helical" evidence="1">
    <location>
        <begin position="188"/>
        <end position="206"/>
    </location>
</feature>
<accession>A0ABV5EWH4</accession>
<feature type="transmembrane region" description="Helical" evidence="1">
    <location>
        <begin position="419"/>
        <end position="438"/>
    </location>
</feature>
<protein>
    <submittedName>
        <fullName evidence="2">Mannosyltransferase</fullName>
    </submittedName>
</protein>
<feature type="transmembrane region" description="Helical" evidence="1">
    <location>
        <begin position="36"/>
        <end position="52"/>
    </location>
</feature>
<feature type="transmembrane region" description="Helical" evidence="1">
    <location>
        <begin position="236"/>
        <end position="255"/>
    </location>
</feature>
<keyword evidence="3" id="KW-1185">Reference proteome</keyword>
<keyword evidence="1" id="KW-0812">Transmembrane</keyword>
<sequence>MTINYSVNKTQIIRISLFLSLICLYAAFGYDLERTEYFKLISLYAVLCFLSVKIVQLNNENNSPLFILSILVRFVFLMAIPNLSQDFYRFIWDGRMIFEGFNPYLYTPDSFLTQGISPVPEAQILYNKMGPLSASHFTNYPPVSQFCYYLAAVFSNHSILGSVIVMRLLIIAADFGTFFFGRKLLKNLNLPVSYIYWYILNPFIIIELTGNLHFEGVMICFLVMSLYLLQKLKWQWAAVAFSLSVATKLIPLIFLPLVFKYLKLKKGFLFCAIVGLINIALFLPFISSEFITNYAGTVGLWFKNFEFNSSIFNIVKGIGYAFTGNNEIKILGPIMALLVILYIAITTYRSPLKDLKNLLFNMLLILSVYYFTTTTVHPWYISLLVILAVFSGYKYPLVWSATLILSYLAYASADNKENLWIIGLEYIFVYGAFIYEVILKKQIGRKQIEE</sequence>
<dbReference type="EMBL" id="JBHMEZ010000001">
    <property type="protein sequence ID" value="MFB9051531.1"/>
    <property type="molecule type" value="Genomic_DNA"/>
</dbReference>
<name>A0ABV5EWH4_9FLAO</name>
<reference evidence="2 3" key="1">
    <citation type="submission" date="2024-09" db="EMBL/GenBank/DDBJ databases">
        <authorList>
            <person name="Sun Q."/>
            <person name="Mori K."/>
        </authorList>
    </citation>
    <scope>NUCLEOTIDE SEQUENCE [LARGE SCALE GENOMIC DNA]</scope>
    <source>
        <strain evidence="2 3">CECT 8286</strain>
    </source>
</reference>
<feature type="transmembrane region" description="Helical" evidence="1">
    <location>
        <begin position="64"/>
        <end position="83"/>
    </location>
</feature>
<dbReference type="GO" id="GO:0016757">
    <property type="term" value="F:glycosyltransferase activity"/>
    <property type="evidence" value="ECO:0007669"/>
    <property type="project" value="UniProtKB-KW"/>
</dbReference>
<comment type="caution">
    <text evidence="2">The sequence shown here is derived from an EMBL/GenBank/DDBJ whole genome shotgun (WGS) entry which is preliminary data.</text>
</comment>
<gene>
    <name evidence="2" type="ORF">ACFFVB_00440</name>
</gene>
<keyword evidence="1" id="KW-1133">Transmembrane helix</keyword>
<keyword evidence="1" id="KW-0472">Membrane</keyword>
<feature type="transmembrane region" description="Helical" evidence="1">
    <location>
        <begin position="12"/>
        <end position="30"/>
    </location>
</feature>
<dbReference type="RefSeq" id="WP_382380040.1">
    <property type="nucleotide sequence ID" value="NZ_JBHMEZ010000001.1"/>
</dbReference>
<dbReference type="Proteomes" id="UP001589605">
    <property type="component" value="Unassembled WGS sequence"/>
</dbReference>
<dbReference type="Pfam" id="PF26314">
    <property type="entry name" value="MptA_B_family"/>
    <property type="match status" value="1"/>
</dbReference>
<keyword evidence="2" id="KW-0328">Glycosyltransferase</keyword>
<evidence type="ECO:0000313" key="3">
    <source>
        <dbReference type="Proteomes" id="UP001589605"/>
    </source>
</evidence>